<sequence length="353" mass="41326">MRNYGEIYFSLNALDSNDFPFFLTQLIIDHAFRDELEKYSPDNYYVSQTNDKNTFINSIGYSDFPIINSLVDSAIDDKPVVIRLKFFIAAADLMNVNMQSAVEEYLLPLFKEFKDYIKFEIYFATKPMNNPNPDFEMEEIDDYFPTELTDLAELADIYKQTKKYERNEDGSFDIHFVLYPFLQGGEKIKSKTVDGKPLYSTIENSYLSIDDWGSIYFSHIPDHSPLYNGEVNDIHEFSKQQLKDCMWSFTEALLDFLHVPCESLSTKMRIKIFQRYLTVQNIVRSAHDVYYIPNAQSLRKLRPDRFLGLIEKLDTVLELRQETIDLLKADQTKEALKTSRKMLSLCLKRKANT</sequence>
<name>A0AAV5R486_PICKL</name>
<evidence type="ECO:0000313" key="2">
    <source>
        <dbReference type="Proteomes" id="UP001378960"/>
    </source>
</evidence>
<dbReference type="InterPro" id="IPR019540">
    <property type="entry name" value="PtdIno-glycan_biosynth_class_S"/>
</dbReference>
<dbReference type="GO" id="GO:0016255">
    <property type="term" value="P:attachment of GPI anchor to protein"/>
    <property type="evidence" value="ECO:0007669"/>
    <property type="project" value="InterPro"/>
</dbReference>
<proteinExistence type="predicted"/>
<dbReference type="EMBL" id="BTGB01000003">
    <property type="protein sequence ID" value="GMM46270.1"/>
    <property type="molecule type" value="Genomic_DNA"/>
</dbReference>
<accession>A0AAV5R486</accession>
<evidence type="ECO:0000313" key="1">
    <source>
        <dbReference type="EMBL" id="GMM46270.1"/>
    </source>
</evidence>
<dbReference type="AlphaFoldDB" id="A0AAV5R486"/>
<organism evidence="1 2">
    <name type="scientific">Pichia kluyveri</name>
    <name type="common">Yeast</name>
    <dbReference type="NCBI Taxonomy" id="36015"/>
    <lineage>
        <taxon>Eukaryota</taxon>
        <taxon>Fungi</taxon>
        <taxon>Dikarya</taxon>
        <taxon>Ascomycota</taxon>
        <taxon>Saccharomycotina</taxon>
        <taxon>Pichiomycetes</taxon>
        <taxon>Pichiales</taxon>
        <taxon>Pichiaceae</taxon>
        <taxon>Pichia</taxon>
    </lineage>
</organism>
<protein>
    <submittedName>
        <fullName evidence="1">Uncharacterized protein</fullName>
    </submittedName>
</protein>
<keyword evidence="2" id="KW-1185">Reference proteome</keyword>
<reference evidence="1 2" key="1">
    <citation type="journal article" date="2023" name="Elife">
        <title>Identification of key yeast species and microbe-microbe interactions impacting larval growth of Drosophila in the wild.</title>
        <authorList>
            <person name="Mure A."/>
            <person name="Sugiura Y."/>
            <person name="Maeda R."/>
            <person name="Honda K."/>
            <person name="Sakurai N."/>
            <person name="Takahashi Y."/>
            <person name="Watada M."/>
            <person name="Katoh T."/>
            <person name="Gotoh A."/>
            <person name="Gotoh Y."/>
            <person name="Taniguchi I."/>
            <person name="Nakamura K."/>
            <person name="Hayashi T."/>
            <person name="Katayama T."/>
            <person name="Uemura T."/>
            <person name="Hattori Y."/>
        </authorList>
    </citation>
    <scope>NUCLEOTIDE SEQUENCE [LARGE SCALE GENOMIC DNA]</scope>
    <source>
        <strain evidence="1 2">PK-24</strain>
    </source>
</reference>
<comment type="caution">
    <text evidence="1">The sequence shown here is derived from an EMBL/GenBank/DDBJ whole genome shotgun (WGS) entry which is preliminary data.</text>
</comment>
<dbReference type="Proteomes" id="UP001378960">
    <property type="component" value="Unassembled WGS sequence"/>
</dbReference>
<dbReference type="GO" id="GO:0042765">
    <property type="term" value="C:GPI-anchor transamidase complex"/>
    <property type="evidence" value="ECO:0007669"/>
    <property type="project" value="InterPro"/>
</dbReference>
<dbReference type="Pfam" id="PF10510">
    <property type="entry name" value="PIG-S"/>
    <property type="match status" value="1"/>
</dbReference>
<gene>
    <name evidence="1" type="ORF">DAPK24_028450</name>
</gene>